<dbReference type="Gene3D" id="2.50.20.10">
    <property type="entry name" value="Lipoprotein localisation LolA/LolB/LppX"/>
    <property type="match status" value="1"/>
</dbReference>
<keyword evidence="3" id="KW-1185">Reference proteome</keyword>
<dbReference type="Pfam" id="PF17131">
    <property type="entry name" value="LolA_like"/>
    <property type="match status" value="1"/>
</dbReference>
<dbReference type="Proteomes" id="UP000294685">
    <property type="component" value="Unassembled WGS sequence"/>
</dbReference>
<keyword evidence="2" id="KW-0449">Lipoprotein</keyword>
<accession>A0ABY2DRM7</accession>
<dbReference type="InterPro" id="IPR033399">
    <property type="entry name" value="TP_0789-like"/>
</dbReference>
<gene>
    <name evidence="2" type="ORF">E0I61_09675</name>
</gene>
<organism evidence="2 3">
    <name type="scientific">Flavobacterium ranwuense</name>
    <dbReference type="NCBI Taxonomy" id="2541725"/>
    <lineage>
        <taxon>Bacteria</taxon>
        <taxon>Pseudomonadati</taxon>
        <taxon>Bacteroidota</taxon>
        <taxon>Flavobacteriia</taxon>
        <taxon>Flavobacteriales</taxon>
        <taxon>Flavobacteriaceae</taxon>
        <taxon>Flavobacterium</taxon>
    </lineage>
</organism>
<name>A0ABY2DRM7_9FLAO</name>
<dbReference type="EMBL" id="SMLH01000004">
    <property type="protein sequence ID" value="TDE29416.1"/>
    <property type="molecule type" value="Genomic_DNA"/>
</dbReference>
<sequence>MKKIKTIILLLISNLIFSQNNDKNSTILKVADTHRGGQLNGLSWDLEVKNYKKLILENQINIFVEASTIENNQFALISFLKPKKFSDQKLLIRNNSMWFSKKGVEKRIPISGRQRLTGSAANADVANANYFIDYNIKSTKETVLDNKKCYLFVLESKNNLVSYSTVKYWISLDDNLGLKAEFFGKSDKLIKIATFEYNNFIKANVKFISKITIVDNINNGDYTLLEISNPKLTSFNMSKFDK</sequence>
<evidence type="ECO:0000313" key="2">
    <source>
        <dbReference type="EMBL" id="TDE29416.1"/>
    </source>
</evidence>
<proteinExistence type="predicted"/>
<feature type="domain" description="Uncharacterized protein TP-0789" evidence="1">
    <location>
        <begin position="74"/>
        <end position="237"/>
    </location>
</feature>
<dbReference type="RefSeq" id="WP_132071053.1">
    <property type="nucleotide sequence ID" value="NZ_SMLH01000004.1"/>
</dbReference>
<evidence type="ECO:0000259" key="1">
    <source>
        <dbReference type="Pfam" id="PF17131"/>
    </source>
</evidence>
<protein>
    <submittedName>
        <fullName evidence="2">Outer membrane lipoprotein-sorting protein</fullName>
    </submittedName>
</protein>
<comment type="caution">
    <text evidence="2">The sequence shown here is derived from an EMBL/GenBank/DDBJ whole genome shotgun (WGS) entry which is preliminary data.</text>
</comment>
<reference evidence="2 3" key="1">
    <citation type="submission" date="2019-03" db="EMBL/GenBank/DDBJ databases">
        <title>Novel species of Flavobacterium.</title>
        <authorList>
            <person name="Liu Q."/>
            <person name="Xin Y.-H."/>
        </authorList>
    </citation>
    <scope>NUCLEOTIDE SEQUENCE [LARGE SCALE GENOMIC DNA]</scope>
    <source>
        <strain evidence="2 3">LB2P22</strain>
    </source>
</reference>
<dbReference type="CDD" id="cd16329">
    <property type="entry name" value="LolA_like"/>
    <property type="match status" value="1"/>
</dbReference>
<evidence type="ECO:0000313" key="3">
    <source>
        <dbReference type="Proteomes" id="UP000294685"/>
    </source>
</evidence>